<name>A0A846HLI4_9CYAN</name>
<keyword evidence="2" id="KW-1185">Reference proteome</keyword>
<comment type="caution">
    <text evidence="1">The sequence shown here is derived from an EMBL/GenBank/DDBJ whole genome shotgun (WGS) entry which is preliminary data.</text>
</comment>
<gene>
    <name evidence="1" type="ORF">PI95_034885</name>
</gene>
<dbReference type="RefSeq" id="WP_039740017.1">
    <property type="nucleotide sequence ID" value="NZ_JTCM02000217.1"/>
</dbReference>
<protein>
    <submittedName>
        <fullName evidence="1">Uncharacterized protein</fullName>
    </submittedName>
</protein>
<accession>A0A846HLI4</accession>
<dbReference type="Proteomes" id="UP000031549">
    <property type="component" value="Unassembled WGS sequence"/>
</dbReference>
<sequence>MDAFANVEMYIAHEEAKLNPDASEVKLFQGLNGKKLISAAKRLLSGITAFSILGVANSSIASQPRVYLPN</sequence>
<dbReference type="AlphaFoldDB" id="A0A846HLI4"/>
<evidence type="ECO:0000313" key="1">
    <source>
        <dbReference type="EMBL" id="NEU77503.1"/>
    </source>
</evidence>
<dbReference type="EMBL" id="JTCM02000217">
    <property type="protein sequence ID" value="NEU77503.1"/>
    <property type="molecule type" value="Genomic_DNA"/>
</dbReference>
<organism evidence="1 2">
    <name type="scientific">Hassallia byssoidea VB512170</name>
    <dbReference type="NCBI Taxonomy" id="1304833"/>
    <lineage>
        <taxon>Bacteria</taxon>
        <taxon>Bacillati</taxon>
        <taxon>Cyanobacteriota</taxon>
        <taxon>Cyanophyceae</taxon>
        <taxon>Nostocales</taxon>
        <taxon>Tolypothrichaceae</taxon>
        <taxon>Hassallia</taxon>
    </lineage>
</organism>
<proteinExistence type="predicted"/>
<evidence type="ECO:0000313" key="2">
    <source>
        <dbReference type="Proteomes" id="UP000031549"/>
    </source>
</evidence>
<reference evidence="1 2" key="1">
    <citation type="journal article" date="2015" name="Genome Announc.">
        <title>Draft Genome Sequence of Cyanobacterium Hassallia byssoidea Strain VB512170, Isolated from Monuments in India.</title>
        <authorList>
            <person name="Singh D."/>
            <person name="Chandrababunaidu M.M."/>
            <person name="Panda A."/>
            <person name="Sen D."/>
            <person name="Bhattacharyya S."/>
            <person name="Adhikary S.P."/>
            <person name="Tripathy S."/>
        </authorList>
    </citation>
    <scope>NUCLEOTIDE SEQUENCE [LARGE SCALE GENOMIC DNA]</scope>
    <source>
        <strain evidence="1 2">VB512170</strain>
    </source>
</reference>